<dbReference type="RefSeq" id="XP_007827522.1">
    <property type="nucleotide sequence ID" value="XM_007829331.1"/>
</dbReference>
<organism evidence="2 3">
    <name type="scientific">Pestalotiopsis fici (strain W106-1 / CGMCC3.15140)</name>
    <dbReference type="NCBI Taxonomy" id="1229662"/>
    <lineage>
        <taxon>Eukaryota</taxon>
        <taxon>Fungi</taxon>
        <taxon>Dikarya</taxon>
        <taxon>Ascomycota</taxon>
        <taxon>Pezizomycotina</taxon>
        <taxon>Sordariomycetes</taxon>
        <taxon>Xylariomycetidae</taxon>
        <taxon>Amphisphaeriales</taxon>
        <taxon>Sporocadaceae</taxon>
        <taxon>Pestalotiopsis</taxon>
    </lineage>
</organism>
<feature type="compositionally biased region" description="Basic and acidic residues" evidence="1">
    <location>
        <begin position="16"/>
        <end position="26"/>
    </location>
</feature>
<sequence>MPSRTEKPRSQSAASRRNEKRLEHRASSLPGGSSRVTKTSRPRERRFSLSLTLQHVDDECHYEEVVEKRGEMAVDTRDGSQRDEARDLIAEIMVAQGLQGRLYEKMGRMARKERFQQVVVQSNASKAIECQVAQLQQRLTMISLCCSFEELCLD</sequence>
<proteinExistence type="predicted"/>
<dbReference type="AlphaFoldDB" id="W3XN32"/>
<name>W3XN32_PESFW</name>
<dbReference type="KEGG" id="pfy:PFICI_00750"/>
<keyword evidence="3" id="KW-1185">Reference proteome</keyword>
<dbReference type="InParanoid" id="W3XN32"/>
<dbReference type="HOGENOM" id="CLU_1704849_0_0_1"/>
<gene>
    <name evidence="2" type="ORF">PFICI_00750</name>
</gene>
<dbReference type="Proteomes" id="UP000030651">
    <property type="component" value="Unassembled WGS sequence"/>
</dbReference>
<accession>W3XN32</accession>
<evidence type="ECO:0000313" key="2">
    <source>
        <dbReference type="EMBL" id="ETS86922.1"/>
    </source>
</evidence>
<evidence type="ECO:0000256" key="1">
    <source>
        <dbReference type="SAM" id="MobiDB-lite"/>
    </source>
</evidence>
<evidence type="ECO:0000313" key="3">
    <source>
        <dbReference type="Proteomes" id="UP000030651"/>
    </source>
</evidence>
<feature type="region of interest" description="Disordered" evidence="1">
    <location>
        <begin position="1"/>
        <end position="46"/>
    </location>
</feature>
<dbReference type="GeneID" id="19265763"/>
<protein>
    <submittedName>
        <fullName evidence="2">Uncharacterized protein</fullName>
    </submittedName>
</protein>
<reference evidence="3" key="1">
    <citation type="journal article" date="2015" name="BMC Genomics">
        <title>Genomic and transcriptomic analysis of the endophytic fungus Pestalotiopsis fici reveals its lifestyle and high potential for synthesis of natural products.</title>
        <authorList>
            <person name="Wang X."/>
            <person name="Zhang X."/>
            <person name="Liu L."/>
            <person name="Xiang M."/>
            <person name="Wang W."/>
            <person name="Sun X."/>
            <person name="Che Y."/>
            <person name="Guo L."/>
            <person name="Liu G."/>
            <person name="Guo L."/>
            <person name="Wang C."/>
            <person name="Yin W.B."/>
            <person name="Stadler M."/>
            <person name="Zhang X."/>
            <person name="Liu X."/>
        </authorList>
    </citation>
    <scope>NUCLEOTIDE SEQUENCE [LARGE SCALE GENOMIC DNA]</scope>
    <source>
        <strain evidence="3">W106-1 / CGMCC3.15140</strain>
    </source>
</reference>
<dbReference type="EMBL" id="KI912109">
    <property type="protein sequence ID" value="ETS86922.1"/>
    <property type="molecule type" value="Genomic_DNA"/>
</dbReference>